<gene>
    <name evidence="2" type="ORF">AKJ08_1777</name>
</gene>
<dbReference type="EMBL" id="CP012332">
    <property type="protein sequence ID" value="AKU91390.1"/>
    <property type="molecule type" value="Genomic_DNA"/>
</dbReference>
<keyword evidence="2" id="KW-0282">Flagellum</keyword>
<evidence type="ECO:0000259" key="1">
    <source>
        <dbReference type="PROSITE" id="PS50109"/>
    </source>
</evidence>
<dbReference type="STRING" id="1391653.AKJ08_1777"/>
<dbReference type="Proteomes" id="UP000055590">
    <property type="component" value="Chromosome"/>
</dbReference>
<reference evidence="2 3" key="1">
    <citation type="submission" date="2015-08" db="EMBL/GenBank/DDBJ databases">
        <authorList>
            <person name="Babu N.S."/>
            <person name="Beckwith C.J."/>
            <person name="Beseler K.G."/>
            <person name="Brison A."/>
            <person name="Carone J.V."/>
            <person name="Caskin T.P."/>
            <person name="Diamond M."/>
            <person name="Durham M.E."/>
            <person name="Foxe J.M."/>
            <person name="Go M."/>
            <person name="Henderson B.A."/>
            <person name="Jones I.B."/>
            <person name="McGettigan J.A."/>
            <person name="Micheletti S.J."/>
            <person name="Nasrallah M.E."/>
            <person name="Ortiz D."/>
            <person name="Piller C.R."/>
            <person name="Privatt S.R."/>
            <person name="Schneider S.L."/>
            <person name="Sharp S."/>
            <person name="Smith T.C."/>
            <person name="Stanton J.D."/>
            <person name="Ullery H.E."/>
            <person name="Wilson R.J."/>
            <person name="Serrano M.G."/>
            <person name="Buck G."/>
            <person name="Lee V."/>
            <person name="Wang Y."/>
            <person name="Carvalho R."/>
            <person name="Voegtly L."/>
            <person name="Shi R."/>
            <person name="Duckworth R."/>
            <person name="Johnson A."/>
            <person name="Loviza R."/>
            <person name="Walstead R."/>
            <person name="Shah Z."/>
            <person name="Kiflezghi M."/>
            <person name="Wade K."/>
            <person name="Ball S.L."/>
            <person name="Bradley K.W."/>
            <person name="Asai D.J."/>
            <person name="Bowman C.A."/>
            <person name="Russell D.A."/>
            <person name="Pope W.H."/>
            <person name="Jacobs-Sera D."/>
            <person name="Hendrix R.W."/>
            <person name="Hatfull G.F."/>
        </authorList>
    </citation>
    <scope>NUCLEOTIDE SEQUENCE [LARGE SCALE GENOMIC DNA]</scope>
    <source>
        <strain evidence="2 3">DSM 27710</strain>
    </source>
</reference>
<keyword evidence="3" id="KW-1185">Reference proteome</keyword>
<evidence type="ECO:0000313" key="2">
    <source>
        <dbReference type="EMBL" id="AKU91390.1"/>
    </source>
</evidence>
<evidence type="ECO:0000313" key="3">
    <source>
        <dbReference type="Proteomes" id="UP000055590"/>
    </source>
</evidence>
<dbReference type="GO" id="GO:0016301">
    <property type="term" value="F:kinase activity"/>
    <property type="evidence" value="ECO:0007669"/>
    <property type="project" value="UniProtKB-KW"/>
</dbReference>
<organism evidence="2 3">
    <name type="scientific">Vulgatibacter incomptus</name>
    <dbReference type="NCBI Taxonomy" id="1391653"/>
    <lineage>
        <taxon>Bacteria</taxon>
        <taxon>Pseudomonadati</taxon>
        <taxon>Myxococcota</taxon>
        <taxon>Myxococcia</taxon>
        <taxon>Myxococcales</taxon>
        <taxon>Cystobacterineae</taxon>
        <taxon>Vulgatibacteraceae</taxon>
        <taxon>Vulgatibacter</taxon>
    </lineage>
</organism>
<dbReference type="PROSITE" id="PS50109">
    <property type="entry name" value="HIS_KIN"/>
    <property type="match status" value="1"/>
</dbReference>
<dbReference type="KEGG" id="vin:AKJ08_1777"/>
<accession>A0A0K1PCZ2</accession>
<dbReference type="InterPro" id="IPR036890">
    <property type="entry name" value="HATPase_C_sf"/>
</dbReference>
<keyword evidence="2" id="KW-0966">Cell projection</keyword>
<protein>
    <submittedName>
        <fullName evidence="2">Flagellar sensor histidine kinase FleS</fullName>
    </submittedName>
</protein>
<name>A0A0K1PCZ2_9BACT</name>
<dbReference type="SUPFAM" id="SSF55874">
    <property type="entry name" value="ATPase domain of HSP90 chaperone/DNA topoisomerase II/histidine kinase"/>
    <property type="match status" value="1"/>
</dbReference>
<dbReference type="InterPro" id="IPR005467">
    <property type="entry name" value="His_kinase_dom"/>
</dbReference>
<keyword evidence="2" id="KW-0808">Transferase</keyword>
<keyword evidence="2" id="KW-0418">Kinase</keyword>
<dbReference type="RefSeq" id="WP_050725707.1">
    <property type="nucleotide sequence ID" value="NZ_CP012332.1"/>
</dbReference>
<proteinExistence type="predicted"/>
<sequence>MRKSNARIRIAPRLTDAALAAARPLAGVSHAATLAWDRRLVIRSAAGASLLVLGSPPAELKKRPLSELFEKTQGLADALSFGTSRQMELRTGQRVRVEAGPCPGGAVAVIRRSTTDELELGHLASALGHELRNGFASVRLAIQSLARHEEVASERGRRRLLLAERELRRIDCVLRGLQEMGSHAPLRPLEAVPEKLIADALGNLGPFDNDRIQMAIPEEEGPPAQLDAPRVGLAIEEMLRHGVRSVANGGALTVSVERAPGELSVILRGTGLPGSDLGHPDTRPDLGIAVIQGVARAHGGHLKIEAGDLDCQLTLVLPQRPVLP</sequence>
<keyword evidence="2" id="KW-0969">Cilium</keyword>
<dbReference type="AlphaFoldDB" id="A0A0K1PCZ2"/>
<feature type="domain" description="Histidine kinase" evidence="1">
    <location>
        <begin position="126"/>
        <end position="321"/>
    </location>
</feature>